<accession>A0ABM9S754</accession>
<protein>
    <submittedName>
        <fullName evidence="1">Beta-hydroxylase, aspartyl/asparaginyl family</fullName>
    </submittedName>
</protein>
<reference evidence="1 2" key="1">
    <citation type="submission" date="2015-03" db="EMBL/GenBank/DDBJ databases">
        <authorList>
            <consortium name="Pathogen Informatics"/>
            <person name="Murphy D."/>
        </authorList>
    </citation>
    <scope>NUCLEOTIDE SEQUENCE [LARGE SCALE GENOMIC DNA]</scope>
    <source>
        <strain evidence="1 2">IP05342</strain>
    </source>
</reference>
<dbReference type="Proteomes" id="UP000041601">
    <property type="component" value="Unassembled WGS sequence"/>
</dbReference>
<evidence type="ECO:0000313" key="2">
    <source>
        <dbReference type="Proteomes" id="UP000041601"/>
    </source>
</evidence>
<keyword evidence="2" id="KW-1185">Reference proteome</keyword>
<sequence length="54" mass="6452">MKYIVLFIFILCVAYVHFRGKVRYTGVNSQTIRHLSHQSMFLCIYSRAFLPRLI</sequence>
<name>A0ABM9S754_YEREN</name>
<proteinExistence type="predicted"/>
<gene>
    <name evidence="1" type="ORF">ERS137959_03514</name>
</gene>
<evidence type="ECO:0000313" key="1">
    <source>
        <dbReference type="EMBL" id="CNE32285.1"/>
    </source>
</evidence>
<organism evidence="1 2">
    <name type="scientific">Yersinia enterocolitica</name>
    <dbReference type="NCBI Taxonomy" id="630"/>
    <lineage>
        <taxon>Bacteria</taxon>
        <taxon>Pseudomonadati</taxon>
        <taxon>Pseudomonadota</taxon>
        <taxon>Gammaproteobacteria</taxon>
        <taxon>Enterobacterales</taxon>
        <taxon>Yersiniaceae</taxon>
        <taxon>Yersinia</taxon>
    </lineage>
</organism>
<comment type="caution">
    <text evidence="1">The sequence shown here is derived from an EMBL/GenBank/DDBJ whole genome shotgun (WGS) entry which is preliminary data.</text>
</comment>
<dbReference type="EMBL" id="CPXJ01000049">
    <property type="protein sequence ID" value="CNE32285.1"/>
    <property type="molecule type" value="Genomic_DNA"/>
</dbReference>